<dbReference type="InterPro" id="IPR053790">
    <property type="entry name" value="P5CR-like_CS"/>
</dbReference>
<organism evidence="14">
    <name type="scientific">Oikopleura dioica</name>
    <name type="common">Tunicate</name>
    <dbReference type="NCBI Taxonomy" id="34765"/>
    <lineage>
        <taxon>Eukaryota</taxon>
        <taxon>Metazoa</taxon>
        <taxon>Chordata</taxon>
        <taxon>Tunicata</taxon>
        <taxon>Appendicularia</taxon>
        <taxon>Copelata</taxon>
        <taxon>Oikopleuridae</taxon>
        <taxon>Oikopleura</taxon>
    </lineage>
</organism>
<dbReference type="InterPro" id="IPR036291">
    <property type="entry name" value="NAD(P)-bd_dom_sf"/>
</dbReference>
<dbReference type="EC" id="1.5.1.2" evidence="11"/>
<evidence type="ECO:0000256" key="1">
    <source>
        <dbReference type="ARBA" id="ARBA00005205"/>
    </source>
</evidence>
<dbReference type="Gene3D" id="1.10.3730.10">
    <property type="entry name" value="ProC C-terminal domain-like"/>
    <property type="match status" value="1"/>
</dbReference>
<dbReference type="EMBL" id="FN653139">
    <property type="protein sequence ID" value="CBY12780.1"/>
    <property type="molecule type" value="Genomic_DNA"/>
</dbReference>
<protein>
    <recommendedName>
        <fullName evidence="11">Pyrroline-5-carboxylate reductase</fullName>
        <ecNumber evidence="11">1.5.1.2</ecNumber>
    </recommendedName>
</protein>
<dbReference type="AlphaFoldDB" id="E4XSR8"/>
<comment type="pathway">
    <text evidence="1 11">Amino-acid biosynthesis; L-proline biosynthesis; L-proline from L-glutamate 5-semialdehyde: step 1/1.</text>
</comment>
<evidence type="ECO:0000259" key="12">
    <source>
        <dbReference type="Pfam" id="PF03807"/>
    </source>
</evidence>
<evidence type="ECO:0000256" key="8">
    <source>
        <dbReference type="ARBA" id="ARBA00049867"/>
    </source>
</evidence>
<dbReference type="GO" id="GO:0004735">
    <property type="term" value="F:pyrroline-5-carboxylate reductase activity"/>
    <property type="evidence" value="ECO:0007669"/>
    <property type="project" value="UniProtKB-EC"/>
</dbReference>
<comment type="subunit">
    <text evidence="7">Homodecamer; composed of 5 homodimers.</text>
</comment>
<dbReference type="FunCoup" id="E4XSR8">
    <property type="interactions" value="89"/>
</dbReference>
<accession>E4XSR8</accession>
<comment type="catalytic activity">
    <reaction evidence="9">
        <text>L-proline + NAD(+) = (S)-1-pyrroline-5-carboxylate + NADH + 2 H(+)</text>
        <dbReference type="Rhea" id="RHEA:14105"/>
        <dbReference type="ChEBI" id="CHEBI:15378"/>
        <dbReference type="ChEBI" id="CHEBI:17388"/>
        <dbReference type="ChEBI" id="CHEBI:57540"/>
        <dbReference type="ChEBI" id="CHEBI:57945"/>
        <dbReference type="ChEBI" id="CHEBI:60039"/>
        <dbReference type="EC" id="1.5.1.2"/>
    </reaction>
    <physiologicalReaction direction="right-to-left" evidence="9">
        <dbReference type="Rhea" id="RHEA:14107"/>
    </physiologicalReaction>
</comment>
<feature type="domain" description="Pyrroline-5-carboxylate reductase catalytic N-terminal" evidence="12">
    <location>
        <begin position="116"/>
        <end position="162"/>
    </location>
</feature>
<keyword evidence="15" id="KW-1185">Reference proteome</keyword>
<evidence type="ECO:0000259" key="13">
    <source>
        <dbReference type="Pfam" id="PF14748"/>
    </source>
</evidence>
<keyword evidence="5 11" id="KW-0521">NADP</keyword>
<dbReference type="InterPro" id="IPR000304">
    <property type="entry name" value="Pyrroline-COOH_reductase"/>
</dbReference>
<evidence type="ECO:0000256" key="5">
    <source>
        <dbReference type="ARBA" id="ARBA00022857"/>
    </source>
</evidence>
<dbReference type="InterPro" id="IPR008927">
    <property type="entry name" value="6-PGluconate_DH-like_C_sf"/>
</dbReference>
<dbReference type="PANTHER" id="PTHR11645">
    <property type="entry name" value="PYRROLINE-5-CARBOXYLATE REDUCTASE"/>
    <property type="match status" value="1"/>
</dbReference>
<sequence>MLKQIFILDYILINVIYICRQFSQINPFDRRKLRKRALCTLEHQRRLLQVSSLRLNRFLLENAIISPAKIPQKSTFHFLKQNESFQVGSPRRRTNGICYQEWSCESWGDIGDPMSKCKEENKEVIQNAKFILLSVKPQILPEIADELAKLEEDQTVISVIAGQKLDKLESLCGKAKVVRVMVNTACSIGHGAAALCANDAVTAEDFQEIQALFNATNGAVDILPEKGFDAFTALSGSGIAYVYMMAEAMADAGVHGGLSRDYATKVAVQTILGAAQMAAQTEKHPAILKDAVTSPGGCTMAGVRTLEKLGYRSTIIEAIIATQERCQNF</sequence>
<keyword evidence="4 11" id="KW-0641">Proline biosynthesis</keyword>
<dbReference type="FunFam" id="1.10.3730.10:FF:000001">
    <property type="entry name" value="Pyrroline-5-carboxylate reductase"/>
    <property type="match status" value="1"/>
</dbReference>
<dbReference type="Gene3D" id="3.40.50.720">
    <property type="entry name" value="NAD(P)-binding Rossmann-like Domain"/>
    <property type="match status" value="1"/>
</dbReference>
<dbReference type="InParanoid" id="E4XSR8"/>
<dbReference type="InterPro" id="IPR028939">
    <property type="entry name" value="P5C_Rdtase_cat_N"/>
</dbReference>
<keyword evidence="3 11" id="KW-0028">Amino-acid biosynthesis</keyword>
<dbReference type="UniPathway" id="UPA00098">
    <property type="reaction ID" value="UER00361"/>
</dbReference>
<evidence type="ECO:0000256" key="11">
    <source>
        <dbReference type="RuleBase" id="RU003903"/>
    </source>
</evidence>
<evidence type="ECO:0000256" key="9">
    <source>
        <dbReference type="ARBA" id="ARBA00049875"/>
    </source>
</evidence>
<dbReference type="GO" id="GO:0055129">
    <property type="term" value="P:L-proline biosynthetic process"/>
    <property type="evidence" value="ECO:0007669"/>
    <property type="project" value="UniProtKB-UniPathway"/>
</dbReference>
<evidence type="ECO:0000256" key="4">
    <source>
        <dbReference type="ARBA" id="ARBA00022650"/>
    </source>
</evidence>
<evidence type="ECO:0000256" key="6">
    <source>
        <dbReference type="ARBA" id="ARBA00023002"/>
    </source>
</evidence>
<dbReference type="SUPFAM" id="SSF51735">
    <property type="entry name" value="NAD(P)-binding Rossmann-fold domains"/>
    <property type="match status" value="1"/>
</dbReference>
<proteinExistence type="inferred from homology"/>
<evidence type="ECO:0000256" key="7">
    <source>
        <dbReference type="ARBA" id="ARBA00038523"/>
    </source>
</evidence>
<evidence type="ECO:0000256" key="2">
    <source>
        <dbReference type="ARBA" id="ARBA00005525"/>
    </source>
</evidence>
<dbReference type="Pfam" id="PF03807">
    <property type="entry name" value="F420_oxidored"/>
    <property type="match status" value="1"/>
</dbReference>
<dbReference type="OrthoDB" id="10263291at2759"/>
<dbReference type="Proteomes" id="UP000001307">
    <property type="component" value="Unassembled WGS sequence"/>
</dbReference>
<evidence type="ECO:0000256" key="3">
    <source>
        <dbReference type="ARBA" id="ARBA00022605"/>
    </source>
</evidence>
<evidence type="ECO:0000313" key="14">
    <source>
        <dbReference type="EMBL" id="CBY12780.1"/>
    </source>
</evidence>
<evidence type="ECO:0000313" key="15">
    <source>
        <dbReference type="Proteomes" id="UP000001307"/>
    </source>
</evidence>
<keyword evidence="6 11" id="KW-0560">Oxidoreductase</keyword>
<dbReference type="SUPFAM" id="SSF48179">
    <property type="entry name" value="6-phosphogluconate dehydrogenase C-terminal domain-like"/>
    <property type="match status" value="1"/>
</dbReference>
<comment type="similarity">
    <text evidence="2 11">Belongs to the pyrroline-5-carboxylate reductase family.</text>
</comment>
<comment type="catalytic activity">
    <reaction evidence="8">
        <text>L-proline + NADP(+) = (S)-1-pyrroline-5-carboxylate + NADPH + 2 H(+)</text>
        <dbReference type="Rhea" id="RHEA:14109"/>
        <dbReference type="ChEBI" id="CHEBI:15378"/>
        <dbReference type="ChEBI" id="CHEBI:17388"/>
        <dbReference type="ChEBI" id="CHEBI:57783"/>
        <dbReference type="ChEBI" id="CHEBI:58349"/>
        <dbReference type="ChEBI" id="CHEBI:60039"/>
        <dbReference type="EC" id="1.5.1.2"/>
    </reaction>
    <physiologicalReaction direction="right-to-left" evidence="8">
        <dbReference type="Rhea" id="RHEA:14111"/>
    </physiologicalReaction>
</comment>
<reference evidence="14" key="1">
    <citation type="journal article" date="2010" name="Science">
        <title>Plasticity of animal genome architecture unmasked by rapid evolution of a pelagic tunicate.</title>
        <authorList>
            <person name="Denoeud F."/>
            <person name="Henriet S."/>
            <person name="Mungpakdee S."/>
            <person name="Aury J.M."/>
            <person name="Da Silva C."/>
            <person name="Brinkmann H."/>
            <person name="Mikhaleva J."/>
            <person name="Olsen L.C."/>
            <person name="Jubin C."/>
            <person name="Canestro C."/>
            <person name="Bouquet J.M."/>
            <person name="Danks G."/>
            <person name="Poulain J."/>
            <person name="Campsteijn C."/>
            <person name="Adamski M."/>
            <person name="Cross I."/>
            <person name="Yadetie F."/>
            <person name="Muffato M."/>
            <person name="Louis A."/>
            <person name="Butcher S."/>
            <person name="Tsagkogeorga G."/>
            <person name="Konrad A."/>
            <person name="Singh S."/>
            <person name="Jensen M.F."/>
            <person name="Cong E.H."/>
            <person name="Eikeseth-Otteraa H."/>
            <person name="Noel B."/>
            <person name="Anthouard V."/>
            <person name="Porcel B.M."/>
            <person name="Kachouri-Lafond R."/>
            <person name="Nishino A."/>
            <person name="Ugolini M."/>
            <person name="Chourrout P."/>
            <person name="Nishida H."/>
            <person name="Aasland R."/>
            <person name="Huzurbazar S."/>
            <person name="Westhof E."/>
            <person name="Delsuc F."/>
            <person name="Lehrach H."/>
            <person name="Reinhardt R."/>
            <person name="Weissenbach J."/>
            <person name="Roy S.W."/>
            <person name="Artiguenave F."/>
            <person name="Postlethwait J.H."/>
            <person name="Manak J.R."/>
            <person name="Thompson E.M."/>
            <person name="Jaillon O."/>
            <person name="Du Pasquier L."/>
            <person name="Boudinot P."/>
            <person name="Liberles D.A."/>
            <person name="Volff J.N."/>
            <person name="Philippe H."/>
            <person name="Lenhard B."/>
            <person name="Roest Crollius H."/>
            <person name="Wincker P."/>
            <person name="Chourrout D."/>
        </authorList>
    </citation>
    <scope>NUCLEOTIDE SEQUENCE [LARGE SCALE GENOMIC DNA]</scope>
</reference>
<name>E4XSR8_OIKDI</name>
<dbReference type="InterPro" id="IPR029036">
    <property type="entry name" value="P5CR_dimer"/>
</dbReference>
<dbReference type="NCBIfam" id="TIGR00112">
    <property type="entry name" value="proC"/>
    <property type="match status" value="1"/>
</dbReference>
<comment type="function">
    <text evidence="10">Oxidoreductase that catalyzes the last step in proline biosynthesis, which corresponds to the reduction of pyrroline-5-carboxylate (P5C) to L-proline using NAD(P)H. Proline is synthesized from either glutamate or ornithine; both are converted to P5C, and then to proline via pyrroline-5-carboxylate reductases (PYCRs). PYCR3 is exclusively linked to the biosynthesis of proline from ornithine.</text>
</comment>
<gene>
    <name evidence="14" type="ORF">GSOID_T00002839001</name>
</gene>
<dbReference type="PROSITE" id="PS00521">
    <property type="entry name" value="P5CR"/>
    <property type="match status" value="1"/>
</dbReference>
<dbReference type="Pfam" id="PF14748">
    <property type="entry name" value="P5CR_dimer"/>
    <property type="match status" value="1"/>
</dbReference>
<dbReference type="HAMAP" id="MF_01925">
    <property type="entry name" value="P5C_reductase"/>
    <property type="match status" value="1"/>
</dbReference>
<feature type="domain" description="Pyrroline-5-carboxylate reductase dimerisation" evidence="13">
    <location>
        <begin position="225"/>
        <end position="327"/>
    </location>
</feature>
<dbReference type="PANTHER" id="PTHR11645:SF0">
    <property type="entry name" value="PYRROLINE-5-CARBOXYLATE REDUCTASE 3"/>
    <property type="match status" value="1"/>
</dbReference>
<evidence type="ECO:0000256" key="10">
    <source>
        <dbReference type="ARBA" id="ARBA00049975"/>
    </source>
</evidence>